<keyword evidence="4" id="KW-1185">Reference proteome</keyword>
<evidence type="ECO:0008006" key="5">
    <source>
        <dbReference type="Google" id="ProtNLM"/>
    </source>
</evidence>
<comment type="caution">
    <text evidence="3">The sequence shown here is derived from an EMBL/GenBank/DDBJ whole genome shotgun (WGS) entry which is preliminary data.</text>
</comment>
<feature type="region of interest" description="Disordered" evidence="2">
    <location>
        <begin position="266"/>
        <end position="294"/>
    </location>
</feature>
<feature type="region of interest" description="Disordered" evidence="2">
    <location>
        <begin position="71"/>
        <end position="246"/>
    </location>
</feature>
<keyword evidence="1" id="KW-0175">Coiled coil</keyword>
<dbReference type="GeneID" id="98156782"/>
<dbReference type="RefSeq" id="XP_070901937.1">
    <property type="nucleotide sequence ID" value="XM_071041618.1"/>
</dbReference>
<evidence type="ECO:0000313" key="4">
    <source>
        <dbReference type="Proteomes" id="UP001610444"/>
    </source>
</evidence>
<dbReference type="EMBL" id="JBFXLR010000010">
    <property type="protein sequence ID" value="KAL2855281.1"/>
    <property type="molecule type" value="Genomic_DNA"/>
</dbReference>
<accession>A0ABR4KSP6</accession>
<evidence type="ECO:0000256" key="1">
    <source>
        <dbReference type="SAM" id="Coils"/>
    </source>
</evidence>
<sequence length="468" mass="51655">MAIKRSESPAATASVGELWNPEDSQRLLELRVLHTELTWEQFHKLGFFPGRTIHSLRRKHDKLLAKAARARQLSKASYRASTGTIPAKRPLSNTAPYPARSTKRSRSETRGMGSRSGLGTSSKPSDYQGPSHSSRSPSSSEVTDDRRNDADGDDVGDIDFDGSRRRLRRGLRSQGTDSDHQEPPQDVTRLESTSTPTTTIRPQPASGAPSRSNSRHSSHVPTPTHNAVPYETNHADTGPVSNRAAHGVDLVSLAKASPILPRMRLQTSPHQSPRNHSLPPMARLIPNPPPPQPRISVELPLQTIRPQPLSGTTPLLSISEGRFATVQSCLPATVASPAQRPPPPRSAPEKIPSPDCIPAQDQQRTRQRSVSPARFLRDAAATLIQRAEVLEQQKVPEANKRAQLEAENTRLRKQVEELEGTVKKRETELEQLRKEMEDKIAALNKNVGVLQEELEKYGKLKDVLKTLI</sequence>
<protein>
    <recommendedName>
        <fullName evidence="5">Myb-like domain-containing protein</fullName>
    </recommendedName>
</protein>
<proteinExistence type="predicted"/>
<evidence type="ECO:0000256" key="2">
    <source>
        <dbReference type="SAM" id="MobiDB-lite"/>
    </source>
</evidence>
<gene>
    <name evidence="3" type="ORF">BJX68DRAFT_24623</name>
</gene>
<reference evidence="3 4" key="1">
    <citation type="submission" date="2024-07" db="EMBL/GenBank/DDBJ databases">
        <title>Section-level genome sequencing and comparative genomics of Aspergillus sections Usti and Cavernicolus.</title>
        <authorList>
            <consortium name="Lawrence Berkeley National Laboratory"/>
            <person name="Nybo J.L."/>
            <person name="Vesth T.C."/>
            <person name="Theobald S."/>
            <person name="Frisvad J.C."/>
            <person name="Larsen T.O."/>
            <person name="Kjaerboelling I."/>
            <person name="Rothschild-Mancinelli K."/>
            <person name="Lyhne E.K."/>
            <person name="Kogle M.E."/>
            <person name="Barry K."/>
            <person name="Clum A."/>
            <person name="Na H."/>
            <person name="Ledsgaard L."/>
            <person name="Lin J."/>
            <person name="Lipzen A."/>
            <person name="Kuo A."/>
            <person name="Riley R."/>
            <person name="Mondo S."/>
            <person name="LaButti K."/>
            <person name="Haridas S."/>
            <person name="Pangalinan J."/>
            <person name="Salamov A.A."/>
            <person name="Simmons B.A."/>
            <person name="Magnuson J.K."/>
            <person name="Chen J."/>
            <person name="Drula E."/>
            <person name="Henrissat B."/>
            <person name="Wiebenga A."/>
            <person name="Lubbers R.J."/>
            <person name="Gomes A.C."/>
            <person name="Macurrencykelacurrency M.R."/>
            <person name="Stajich J."/>
            <person name="Grigoriev I.V."/>
            <person name="Mortensen U.H."/>
            <person name="De vries R.P."/>
            <person name="Baker S.E."/>
            <person name="Andersen M.R."/>
        </authorList>
    </citation>
    <scope>NUCLEOTIDE SEQUENCE [LARGE SCALE GENOMIC DNA]</scope>
    <source>
        <strain evidence="3 4">CBS 756.74</strain>
    </source>
</reference>
<feature type="coiled-coil region" evidence="1">
    <location>
        <begin position="373"/>
        <end position="460"/>
    </location>
</feature>
<name>A0ABR4KSP6_9EURO</name>
<organism evidence="3 4">
    <name type="scientific">Aspergillus pseudodeflectus</name>
    <dbReference type="NCBI Taxonomy" id="176178"/>
    <lineage>
        <taxon>Eukaryota</taxon>
        <taxon>Fungi</taxon>
        <taxon>Dikarya</taxon>
        <taxon>Ascomycota</taxon>
        <taxon>Pezizomycotina</taxon>
        <taxon>Eurotiomycetes</taxon>
        <taxon>Eurotiomycetidae</taxon>
        <taxon>Eurotiales</taxon>
        <taxon>Aspergillaceae</taxon>
        <taxon>Aspergillus</taxon>
        <taxon>Aspergillus subgen. Nidulantes</taxon>
    </lineage>
</organism>
<feature type="compositionally biased region" description="Polar residues" evidence="2">
    <location>
        <begin position="266"/>
        <end position="275"/>
    </location>
</feature>
<feature type="compositionally biased region" description="Low complexity" evidence="2">
    <location>
        <begin position="130"/>
        <end position="140"/>
    </location>
</feature>
<evidence type="ECO:0000313" key="3">
    <source>
        <dbReference type="EMBL" id="KAL2855281.1"/>
    </source>
</evidence>
<feature type="region of interest" description="Disordered" evidence="2">
    <location>
        <begin position="333"/>
        <end position="370"/>
    </location>
</feature>
<dbReference type="Proteomes" id="UP001610444">
    <property type="component" value="Unassembled WGS sequence"/>
</dbReference>
<feature type="compositionally biased region" description="Acidic residues" evidence="2">
    <location>
        <begin position="151"/>
        <end position="160"/>
    </location>
</feature>